<dbReference type="GO" id="GO:0047355">
    <property type="term" value="F:CDP-glycerol glycerophosphotransferase activity"/>
    <property type="evidence" value="ECO:0007669"/>
    <property type="project" value="InterPro"/>
</dbReference>
<accession>A0A9Q5SMU4</accession>
<organism evidence="8 9">
    <name type="scientific">Parabacteroides johnsonii</name>
    <dbReference type="NCBI Taxonomy" id="387661"/>
    <lineage>
        <taxon>Bacteria</taxon>
        <taxon>Pseudomonadati</taxon>
        <taxon>Bacteroidota</taxon>
        <taxon>Bacteroidia</taxon>
        <taxon>Bacteroidales</taxon>
        <taxon>Tannerellaceae</taxon>
        <taxon>Parabacteroides</taxon>
    </lineage>
</organism>
<reference evidence="7" key="3">
    <citation type="submission" date="2023-01" db="EMBL/GenBank/DDBJ databases">
        <title>Exploring GABA producing Bacteroides strains toward improving mental health.</title>
        <authorList>
            <person name="Yousuf B."/>
            <person name="Bouhlel N.E."/>
            <person name="Mottawea W."/>
            <person name="Hammami R."/>
        </authorList>
    </citation>
    <scope>NUCLEOTIDE SEQUENCE</scope>
    <source>
        <strain evidence="7">UO.H1047</strain>
    </source>
</reference>
<dbReference type="EMBL" id="NFIJ01000034">
    <property type="protein sequence ID" value="OUO01327.1"/>
    <property type="molecule type" value="Genomic_DNA"/>
</dbReference>
<dbReference type="GO" id="GO:0019350">
    <property type="term" value="P:teichoic acid biosynthetic process"/>
    <property type="evidence" value="ECO:0007669"/>
    <property type="project" value="UniProtKB-KW"/>
</dbReference>
<dbReference type="Pfam" id="PF04464">
    <property type="entry name" value="Glyphos_transf"/>
    <property type="match status" value="1"/>
</dbReference>
<evidence type="ECO:0000313" key="8">
    <source>
        <dbReference type="EMBL" id="OUO01327.1"/>
    </source>
</evidence>
<dbReference type="InterPro" id="IPR043149">
    <property type="entry name" value="TagF_N"/>
</dbReference>
<gene>
    <name evidence="8" type="ORF">B5F96_17825</name>
    <name evidence="7" type="ORF">PQG89_05375</name>
</gene>
<dbReference type="PANTHER" id="PTHR37316">
    <property type="entry name" value="TEICHOIC ACID GLYCEROL-PHOSPHATE PRIMASE"/>
    <property type="match status" value="1"/>
</dbReference>
<dbReference type="Gene3D" id="3.40.50.12580">
    <property type="match status" value="1"/>
</dbReference>
<evidence type="ECO:0000256" key="3">
    <source>
        <dbReference type="ARBA" id="ARBA00022475"/>
    </source>
</evidence>
<comment type="caution">
    <text evidence="8">The sequence shown here is derived from an EMBL/GenBank/DDBJ whole genome shotgun (WGS) entry which is preliminary data.</text>
</comment>
<dbReference type="InterPro" id="IPR051612">
    <property type="entry name" value="Teichoic_Acid_Biosynth"/>
</dbReference>
<reference evidence="9" key="1">
    <citation type="submission" date="2017-04" db="EMBL/GenBank/DDBJ databases">
        <title>Function of individual gut microbiota members based on whole genome sequencing of pure cultures obtained from chicken caecum.</title>
        <authorList>
            <person name="Medvecky M."/>
            <person name="Cejkova D."/>
            <person name="Polansky O."/>
            <person name="Karasova D."/>
            <person name="Kubasova T."/>
            <person name="Cizek A."/>
            <person name="Rychlik I."/>
        </authorList>
    </citation>
    <scope>NUCLEOTIDE SEQUENCE [LARGE SCALE GENOMIC DNA]</scope>
    <source>
        <strain evidence="9">An42</strain>
    </source>
</reference>
<reference evidence="8" key="2">
    <citation type="journal article" date="2018" name="BMC Genomics">
        <title>Whole genome sequencing and function prediction of 133 gut anaerobes isolated from chicken caecum in pure cultures.</title>
        <authorList>
            <person name="Medvecky M."/>
            <person name="Cejkova D."/>
            <person name="Polansky O."/>
            <person name="Karasova D."/>
            <person name="Kubasova T."/>
            <person name="Cizek A."/>
            <person name="Rychlik I."/>
        </authorList>
    </citation>
    <scope>NUCLEOTIDE SEQUENCE</scope>
    <source>
        <strain evidence="8">An42</strain>
    </source>
</reference>
<keyword evidence="3" id="KW-1003">Cell membrane</keyword>
<dbReference type="EMBL" id="JAQPYX010000043">
    <property type="protein sequence ID" value="MDC7148860.1"/>
    <property type="molecule type" value="Genomic_DNA"/>
</dbReference>
<dbReference type="GeneID" id="93407125"/>
<dbReference type="PANTHER" id="PTHR37316:SF3">
    <property type="entry name" value="TEICHOIC ACID GLYCEROL-PHOSPHATE TRANSFERASE"/>
    <property type="match status" value="1"/>
</dbReference>
<keyword evidence="6" id="KW-0472">Membrane</keyword>
<proteinExistence type="inferred from homology"/>
<evidence type="ECO:0000256" key="6">
    <source>
        <dbReference type="ARBA" id="ARBA00023136"/>
    </source>
</evidence>
<evidence type="ECO:0000256" key="5">
    <source>
        <dbReference type="ARBA" id="ARBA00022944"/>
    </source>
</evidence>
<evidence type="ECO:0000256" key="1">
    <source>
        <dbReference type="ARBA" id="ARBA00004202"/>
    </source>
</evidence>
<dbReference type="Proteomes" id="UP000195975">
    <property type="component" value="Unassembled WGS sequence"/>
</dbReference>
<protein>
    <submittedName>
        <fullName evidence="7">CDP-glycerol glycerophosphotransferase family protein</fullName>
    </submittedName>
</protein>
<dbReference type="InterPro" id="IPR043148">
    <property type="entry name" value="TagF_C"/>
</dbReference>
<keyword evidence="4" id="KW-0808">Transferase</keyword>
<dbReference type="GO" id="GO:0005886">
    <property type="term" value="C:plasma membrane"/>
    <property type="evidence" value="ECO:0007669"/>
    <property type="project" value="UniProtKB-SubCell"/>
</dbReference>
<keyword evidence="5" id="KW-0777">Teichoic acid biosynthesis</keyword>
<name>A0A9Q5SMU4_9BACT</name>
<dbReference type="Gene3D" id="3.40.50.11820">
    <property type="match status" value="1"/>
</dbReference>
<dbReference type="AlphaFoldDB" id="A0A9Q5SMU4"/>
<evidence type="ECO:0000256" key="4">
    <source>
        <dbReference type="ARBA" id="ARBA00022679"/>
    </source>
</evidence>
<sequence>MKNFFRPFVICLIDLFLFFFKRDKKIVLCTGWNGLRFADNSRYIFLYLNTYRKNICLGQVVWLSNDSQICRELNEAGYTAYMKRSFMSIYYHLRAGYIFYDQFNNDLFVVLTRRSRMVNLWHGMPIKKFGVWSGLDWNLKSDYLFTCSDFGDKLIGKAFHTKPNHYIHGMYPRNYYLTEPISYLTKDERFYIDFIQKKKRENKKILFYLPTFRKHQLQFLGITDLEKINLFFDFLDDHGYFLMTKIHTGGYYSNNDTIADSVKERILSLPPQTDIYPFLKETDILVTDYSSVLFDFLYLDRDIICYAYDLYMYEHEDKGLLIDYQSLPADRVYSLDELKENLQEKVYKRDSHAEDRKRWLKKCFDNRTMDDTIQALLR</sequence>
<comment type="similarity">
    <text evidence="2">Belongs to the CDP-glycerol glycerophosphotransferase family.</text>
</comment>
<dbReference type="InterPro" id="IPR007554">
    <property type="entry name" value="Glycerophosphate_synth"/>
</dbReference>
<dbReference type="RefSeq" id="WP_008153353.1">
    <property type="nucleotide sequence ID" value="NZ_CALVDK010000057.1"/>
</dbReference>
<dbReference type="Proteomes" id="UP001213646">
    <property type="component" value="Unassembled WGS sequence"/>
</dbReference>
<evidence type="ECO:0000313" key="7">
    <source>
        <dbReference type="EMBL" id="MDC7148860.1"/>
    </source>
</evidence>
<evidence type="ECO:0000313" key="9">
    <source>
        <dbReference type="Proteomes" id="UP000195975"/>
    </source>
</evidence>
<evidence type="ECO:0000256" key="2">
    <source>
        <dbReference type="ARBA" id="ARBA00010488"/>
    </source>
</evidence>
<comment type="subcellular location">
    <subcellularLocation>
        <location evidence="1">Cell membrane</location>
        <topology evidence="1">Peripheral membrane protein</topology>
    </subcellularLocation>
</comment>